<protein>
    <submittedName>
        <fullName evidence="4">Uncharacterized protein</fullName>
    </submittedName>
</protein>
<keyword evidence="2" id="KW-0812">Transmembrane</keyword>
<keyword evidence="2" id="KW-1133">Transmembrane helix</keyword>
<proteinExistence type="predicted"/>
<evidence type="ECO:0000256" key="1">
    <source>
        <dbReference type="SAM" id="MobiDB-lite"/>
    </source>
</evidence>
<evidence type="ECO:0000313" key="5">
    <source>
        <dbReference type="Proteomes" id="UP000235388"/>
    </source>
</evidence>
<keyword evidence="2" id="KW-0472">Membrane</keyword>
<feature type="chain" id="PRO_5014769257" evidence="3">
    <location>
        <begin position="19"/>
        <end position="166"/>
    </location>
</feature>
<sequence>MLCSVVYVTMLLIGNGLGMQYHQVLNADQSPKVEPIASSSALIKPEEGIRQGGPDPRRRLATTKTTQHLVSPAASGRRDEGLQHQQQEAARVGEEEEKWRLSGQNLEIVEHYMTRAFAIYLLANQLVFQRTSIGEHLPSTRHLHIAFFFYAVLVAFFHVIPAARGR</sequence>
<dbReference type="EMBL" id="PGCJ01000027">
    <property type="protein sequence ID" value="PLW55866.1"/>
    <property type="molecule type" value="Genomic_DNA"/>
</dbReference>
<feature type="transmembrane region" description="Helical" evidence="2">
    <location>
        <begin position="143"/>
        <end position="163"/>
    </location>
</feature>
<comment type="caution">
    <text evidence="4">The sequence shown here is derived from an EMBL/GenBank/DDBJ whole genome shotgun (WGS) entry which is preliminary data.</text>
</comment>
<gene>
    <name evidence="4" type="ORF">PCANC_02225</name>
</gene>
<dbReference type="Proteomes" id="UP000235388">
    <property type="component" value="Unassembled WGS sequence"/>
</dbReference>
<reference evidence="4 5" key="1">
    <citation type="submission" date="2017-11" db="EMBL/GenBank/DDBJ databases">
        <title>De novo assembly and phasing of dikaryotic genomes from two isolates of Puccinia coronata f. sp. avenae, the causal agent of oat crown rust.</title>
        <authorList>
            <person name="Miller M.E."/>
            <person name="Zhang Y."/>
            <person name="Omidvar V."/>
            <person name="Sperschneider J."/>
            <person name="Schwessinger B."/>
            <person name="Raley C."/>
            <person name="Palmer J.M."/>
            <person name="Garnica D."/>
            <person name="Upadhyaya N."/>
            <person name="Rathjen J."/>
            <person name="Taylor J.M."/>
            <person name="Park R.F."/>
            <person name="Dodds P.N."/>
            <person name="Hirsch C.D."/>
            <person name="Kianian S.F."/>
            <person name="Figueroa M."/>
        </authorList>
    </citation>
    <scope>NUCLEOTIDE SEQUENCE [LARGE SCALE GENOMIC DNA]</scope>
    <source>
        <strain evidence="4">12NC29</strain>
    </source>
</reference>
<evidence type="ECO:0000313" key="4">
    <source>
        <dbReference type="EMBL" id="PLW55866.1"/>
    </source>
</evidence>
<keyword evidence="5" id="KW-1185">Reference proteome</keyword>
<name>A0A2N5W0U1_9BASI</name>
<evidence type="ECO:0000256" key="2">
    <source>
        <dbReference type="SAM" id="Phobius"/>
    </source>
</evidence>
<dbReference type="AlphaFoldDB" id="A0A2N5W0U1"/>
<feature type="region of interest" description="Disordered" evidence="1">
    <location>
        <begin position="38"/>
        <end position="95"/>
    </location>
</feature>
<keyword evidence="3" id="KW-0732">Signal</keyword>
<feature type="signal peptide" evidence="3">
    <location>
        <begin position="1"/>
        <end position="18"/>
    </location>
</feature>
<organism evidence="4 5">
    <name type="scientific">Puccinia coronata f. sp. avenae</name>
    <dbReference type="NCBI Taxonomy" id="200324"/>
    <lineage>
        <taxon>Eukaryota</taxon>
        <taxon>Fungi</taxon>
        <taxon>Dikarya</taxon>
        <taxon>Basidiomycota</taxon>
        <taxon>Pucciniomycotina</taxon>
        <taxon>Pucciniomycetes</taxon>
        <taxon>Pucciniales</taxon>
        <taxon>Pucciniaceae</taxon>
        <taxon>Puccinia</taxon>
    </lineage>
</organism>
<evidence type="ECO:0000256" key="3">
    <source>
        <dbReference type="SAM" id="SignalP"/>
    </source>
</evidence>
<accession>A0A2N5W0U1</accession>